<organism evidence="9 10">
    <name type="scientific">Ramlibacter humi</name>
    <dbReference type="NCBI Taxonomy" id="2530451"/>
    <lineage>
        <taxon>Bacteria</taxon>
        <taxon>Pseudomonadati</taxon>
        <taxon>Pseudomonadota</taxon>
        <taxon>Betaproteobacteria</taxon>
        <taxon>Burkholderiales</taxon>
        <taxon>Comamonadaceae</taxon>
        <taxon>Ramlibacter</taxon>
    </lineage>
</organism>
<feature type="domain" description="Virulence factor membrane-bound polymerase C-terminal" evidence="7">
    <location>
        <begin position="305"/>
        <end position="477"/>
    </location>
</feature>
<keyword evidence="10" id="KW-1185">Reference proteome</keyword>
<feature type="transmembrane region" description="Helical" evidence="5">
    <location>
        <begin position="175"/>
        <end position="197"/>
    </location>
</feature>
<evidence type="ECO:0000256" key="3">
    <source>
        <dbReference type="ARBA" id="ARBA00022989"/>
    </source>
</evidence>
<dbReference type="PANTHER" id="PTHR37422:SF13">
    <property type="entry name" value="LIPOPOLYSACCHARIDE BIOSYNTHESIS PROTEIN PA4999-RELATED"/>
    <property type="match status" value="1"/>
</dbReference>
<evidence type="ECO:0000313" key="10">
    <source>
        <dbReference type="Proteomes" id="UP000297839"/>
    </source>
</evidence>
<evidence type="ECO:0000259" key="7">
    <source>
        <dbReference type="Pfam" id="PF11846"/>
    </source>
</evidence>
<feature type="transmembrane region" description="Helical" evidence="5">
    <location>
        <begin position="9"/>
        <end position="27"/>
    </location>
</feature>
<reference evidence="9 10" key="1">
    <citation type="submission" date="2019-03" db="EMBL/GenBank/DDBJ databases">
        <title>Ramlibacter sp. 18x22-1, whole genome shotgun sequence.</title>
        <authorList>
            <person name="Zhang X."/>
            <person name="Feng G."/>
            <person name="Zhu H."/>
        </authorList>
    </citation>
    <scope>NUCLEOTIDE SEQUENCE [LARGE SCALE GENOMIC DNA]</scope>
    <source>
        <strain evidence="9 10">18x22-1</strain>
    </source>
</reference>
<dbReference type="OrthoDB" id="4448at2"/>
<evidence type="ECO:0000256" key="1">
    <source>
        <dbReference type="ARBA" id="ARBA00004141"/>
    </source>
</evidence>
<dbReference type="Proteomes" id="UP000297839">
    <property type="component" value="Unassembled WGS sequence"/>
</dbReference>
<gene>
    <name evidence="9" type="ORF">EZ216_12410</name>
</gene>
<feature type="domain" description="O-antigen ligase-related" evidence="6">
    <location>
        <begin position="135"/>
        <end position="282"/>
    </location>
</feature>
<accession>A0A4Z0BVQ1</accession>
<dbReference type="Pfam" id="PF11846">
    <property type="entry name" value="Wzy_C_2"/>
    <property type="match status" value="1"/>
</dbReference>
<dbReference type="InterPro" id="IPR031726">
    <property type="entry name" value="PglL_A"/>
</dbReference>
<feature type="transmembrane region" description="Helical" evidence="5">
    <location>
        <begin position="105"/>
        <end position="123"/>
    </location>
</feature>
<dbReference type="GO" id="GO:0016020">
    <property type="term" value="C:membrane"/>
    <property type="evidence" value="ECO:0007669"/>
    <property type="project" value="UniProtKB-SubCell"/>
</dbReference>
<evidence type="ECO:0000313" key="9">
    <source>
        <dbReference type="EMBL" id="TFZ02125.1"/>
    </source>
</evidence>
<dbReference type="InterPro" id="IPR021797">
    <property type="entry name" value="Wzy_C_2"/>
</dbReference>
<proteinExistence type="predicted"/>
<feature type="transmembrane region" description="Helical" evidence="5">
    <location>
        <begin position="274"/>
        <end position="293"/>
    </location>
</feature>
<feature type="transmembrane region" description="Helical" evidence="5">
    <location>
        <begin position="305"/>
        <end position="324"/>
    </location>
</feature>
<dbReference type="EMBL" id="SMLK01000003">
    <property type="protein sequence ID" value="TFZ02125.1"/>
    <property type="molecule type" value="Genomic_DNA"/>
</dbReference>
<sequence length="484" mass="52886">MDLPGEHRFLRAATLLALALPWLWPFAPGPSPNVVPVLAAWCCWSAALVLSSWGGVPAAWAAPRAWVAAALASSLIGLLQWFGAAPHTSWISSADIGQAYGNLRQRNQFATLTAIGLAALVWCRPLRGRAWTAVAVALLAFANAASASRTGAIEWVALLLLAAAWPGDRRQRVQWCAVGLILYMVATFLLPLLLLQWRGVDAVNVLARATSELGCSSRKVLWSNVVELILERPWTGWGWGELDFAHFSTLYPGARFCDILDNAHNLPLHLAVELGIPAAAVAIGLLVAIVWRAAPWREAESARQLAWCVLLVVGLHSLLEYPLWYGPFQVAAILCLQLLRPATAVVLTRGRIVMIAVSIIAAAGFIWADYQSVSQAFLAPEQRWADYRADPVRRAGHSVLFEPQLRFAELSVTPLSRANAVDVQRLARELLHYSPEPMVAERLIESSLLVGDQETATWAAARYRAAFPDAYQAWLQRQAGRAGS</sequence>
<feature type="transmembrane region" description="Helical" evidence="5">
    <location>
        <begin position="33"/>
        <end position="53"/>
    </location>
</feature>
<dbReference type="InterPro" id="IPR051533">
    <property type="entry name" value="WaaL-like"/>
</dbReference>
<dbReference type="Pfam" id="PF15864">
    <property type="entry name" value="PglL_A"/>
    <property type="match status" value="1"/>
</dbReference>
<dbReference type="AlphaFoldDB" id="A0A4Z0BVQ1"/>
<evidence type="ECO:0000256" key="4">
    <source>
        <dbReference type="ARBA" id="ARBA00023136"/>
    </source>
</evidence>
<name>A0A4Z0BVQ1_9BURK</name>
<keyword evidence="3 5" id="KW-1133">Transmembrane helix</keyword>
<evidence type="ECO:0000259" key="6">
    <source>
        <dbReference type="Pfam" id="PF04932"/>
    </source>
</evidence>
<evidence type="ECO:0000256" key="5">
    <source>
        <dbReference type="SAM" id="Phobius"/>
    </source>
</evidence>
<feature type="domain" description="Protein glycosylation ligase" evidence="8">
    <location>
        <begin position="99"/>
        <end position="122"/>
    </location>
</feature>
<evidence type="ECO:0000259" key="8">
    <source>
        <dbReference type="Pfam" id="PF15864"/>
    </source>
</evidence>
<comment type="subcellular location">
    <subcellularLocation>
        <location evidence="1">Membrane</location>
        <topology evidence="1">Multi-pass membrane protein</topology>
    </subcellularLocation>
</comment>
<evidence type="ECO:0000256" key="2">
    <source>
        <dbReference type="ARBA" id="ARBA00022692"/>
    </source>
</evidence>
<keyword evidence="4 5" id="KW-0472">Membrane</keyword>
<feature type="transmembrane region" description="Helical" evidence="5">
    <location>
        <begin position="352"/>
        <end position="370"/>
    </location>
</feature>
<protein>
    <submittedName>
        <fullName evidence="9">Polymerase</fullName>
    </submittedName>
</protein>
<dbReference type="Pfam" id="PF04932">
    <property type="entry name" value="Wzy_C"/>
    <property type="match status" value="1"/>
</dbReference>
<comment type="caution">
    <text evidence="9">The sequence shown here is derived from an EMBL/GenBank/DDBJ whole genome shotgun (WGS) entry which is preliminary data.</text>
</comment>
<keyword evidence="2 5" id="KW-0812">Transmembrane</keyword>
<dbReference type="InterPro" id="IPR007016">
    <property type="entry name" value="O-antigen_ligase-rel_domated"/>
</dbReference>
<feature type="transmembrane region" description="Helical" evidence="5">
    <location>
        <begin position="65"/>
        <end position="85"/>
    </location>
</feature>
<dbReference type="PANTHER" id="PTHR37422">
    <property type="entry name" value="TEICHURONIC ACID BIOSYNTHESIS PROTEIN TUAE"/>
    <property type="match status" value="1"/>
</dbReference>